<feature type="domain" description="Neurotransmitter-gated ion-channel transmembrane" evidence="19">
    <location>
        <begin position="212"/>
        <end position="489"/>
    </location>
</feature>
<accession>A0A9J2P975</accession>
<keyword evidence="15 17" id="KW-0407">Ion channel</keyword>
<dbReference type="PRINTS" id="PR00252">
    <property type="entry name" value="NRIONCHANNEL"/>
</dbReference>
<dbReference type="WBParaSite" id="ALUE_0000595301-mRNA-1">
    <property type="protein sequence ID" value="ALUE_0000595301-mRNA-1"/>
    <property type="gene ID" value="ALUE_0000595301"/>
</dbReference>
<keyword evidence="14" id="KW-1071">Ligand-gated ion channel</keyword>
<dbReference type="InterPro" id="IPR002394">
    <property type="entry name" value="Nicotinic_acetylcholine_rcpt"/>
</dbReference>
<keyword evidence="13" id="KW-0628">Postsynaptic cell membrane</keyword>
<keyword evidence="10" id="KW-1015">Disulfide bond</keyword>
<evidence type="ECO:0000256" key="2">
    <source>
        <dbReference type="ARBA" id="ARBA00022448"/>
    </source>
</evidence>
<comment type="similarity">
    <text evidence="1">Belongs to the ligand-gated ion channel (TC 1.A.9) family. Acetylcholine receptor (TC 1.A.9.1) subfamily.</text>
</comment>
<feature type="transmembrane region" description="Helical" evidence="17">
    <location>
        <begin position="271"/>
        <end position="294"/>
    </location>
</feature>
<feature type="domain" description="Neurotransmitter-gated ion-channel transmembrane" evidence="19">
    <location>
        <begin position="748"/>
        <end position="983"/>
    </location>
</feature>
<evidence type="ECO:0000256" key="12">
    <source>
        <dbReference type="ARBA" id="ARBA00023180"/>
    </source>
</evidence>
<dbReference type="FunFam" id="2.70.170.10:FF:000016">
    <property type="entry name" value="Nicotinic acetylcholine receptor subunit"/>
    <property type="match status" value="2"/>
</dbReference>
<evidence type="ECO:0000259" key="18">
    <source>
        <dbReference type="Pfam" id="PF02931"/>
    </source>
</evidence>
<keyword evidence="7" id="KW-0770">Synapse</keyword>
<evidence type="ECO:0000256" key="3">
    <source>
        <dbReference type="ARBA" id="ARBA00022475"/>
    </source>
</evidence>
<organism evidence="20 21">
    <name type="scientific">Ascaris lumbricoides</name>
    <name type="common">Giant roundworm</name>
    <dbReference type="NCBI Taxonomy" id="6252"/>
    <lineage>
        <taxon>Eukaryota</taxon>
        <taxon>Metazoa</taxon>
        <taxon>Ecdysozoa</taxon>
        <taxon>Nematoda</taxon>
        <taxon>Chromadorea</taxon>
        <taxon>Rhabditida</taxon>
        <taxon>Spirurina</taxon>
        <taxon>Ascaridomorpha</taxon>
        <taxon>Ascaridoidea</taxon>
        <taxon>Ascarididae</taxon>
        <taxon>Ascaris</taxon>
    </lineage>
</organism>
<dbReference type="PROSITE" id="PS00236">
    <property type="entry name" value="NEUROTR_ION_CHANNEL"/>
    <property type="match status" value="2"/>
</dbReference>
<dbReference type="GO" id="GO:0004888">
    <property type="term" value="F:transmembrane signaling receptor activity"/>
    <property type="evidence" value="ECO:0007669"/>
    <property type="project" value="InterPro"/>
</dbReference>
<dbReference type="InterPro" id="IPR038050">
    <property type="entry name" value="Neuro_actylchol_rec"/>
</dbReference>
<reference evidence="21" key="1">
    <citation type="submission" date="2023-03" db="UniProtKB">
        <authorList>
            <consortium name="WormBaseParasite"/>
        </authorList>
    </citation>
    <scope>IDENTIFICATION</scope>
</reference>
<dbReference type="InterPro" id="IPR036734">
    <property type="entry name" value="Neur_chan_lig-bd_sf"/>
</dbReference>
<keyword evidence="6 17" id="KW-1133">Transmembrane helix</keyword>
<dbReference type="Pfam" id="PF02931">
    <property type="entry name" value="Neur_chan_LBD"/>
    <property type="match status" value="2"/>
</dbReference>
<evidence type="ECO:0000256" key="17">
    <source>
        <dbReference type="RuleBase" id="RU000687"/>
    </source>
</evidence>
<dbReference type="InterPro" id="IPR018000">
    <property type="entry name" value="Neurotransmitter_ion_chnl_CS"/>
</dbReference>
<dbReference type="Gene3D" id="1.20.58.390">
    <property type="entry name" value="Neurotransmitter-gated ion-channel transmembrane domain"/>
    <property type="match status" value="4"/>
</dbReference>
<dbReference type="InterPro" id="IPR006029">
    <property type="entry name" value="Neurotrans-gated_channel_TM"/>
</dbReference>
<keyword evidence="20" id="KW-1185">Reference proteome</keyword>
<feature type="transmembrane region" description="Helical" evidence="17">
    <location>
        <begin position="241"/>
        <end position="259"/>
    </location>
</feature>
<dbReference type="PRINTS" id="PR00254">
    <property type="entry name" value="NICOTINICR"/>
</dbReference>
<feature type="transmembrane region" description="Helical" evidence="17">
    <location>
        <begin position="967"/>
        <end position="987"/>
    </location>
</feature>
<evidence type="ECO:0000256" key="5">
    <source>
        <dbReference type="ARBA" id="ARBA00022729"/>
    </source>
</evidence>
<feature type="transmembrane region" description="Helical" evidence="17">
    <location>
        <begin position="762"/>
        <end position="783"/>
    </location>
</feature>
<keyword evidence="3" id="KW-1003">Cell membrane</keyword>
<evidence type="ECO:0000256" key="8">
    <source>
        <dbReference type="ARBA" id="ARBA00023065"/>
    </source>
</evidence>
<keyword evidence="8 17" id="KW-0406">Ion transport</keyword>
<evidence type="ECO:0000256" key="13">
    <source>
        <dbReference type="ARBA" id="ARBA00023257"/>
    </source>
</evidence>
<evidence type="ECO:0000256" key="4">
    <source>
        <dbReference type="ARBA" id="ARBA00022692"/>
    </source>
</evidence>
<keyword evidence="9 17" id="KW-0472">Membrane</keyword>
<evidence type="ECO:0000256" key="15">
    <source>
        <dbReference type="ARBA" id="ARBA00023303"/>
    </source>
</evidence>
<evidence type="ECO:0000259" key="19">
    <source>
        <dbReference type="Pfam" id="PF02932"/>
    </source>
</evidence>
<evidence type="ECO:0000256" key="11">
    <source>
        <dbReference type="ARBA" id="ARBA00023170"/>
    </source>
</evidence>
<dbReference type="GO" id="GO:0045211">
    <property type="term" value="C:postsynaptic membrane"/>
    <property type="evidence" value="ECO:0007669"/>
    <property type="project" value="UniProtKB-SubCell"/>
</dbReference>
<evidence type="ECO:0000313" key="21">
    <source>
        <dbReference type="WBParaSite" id="ALUE_0000595301-mRNA-1"/>
    </source>
</evidence>
<evidence type="ECO:0000256" key="6">
    <source>
        <dbReference type="ARBA" id="ARBA00022989"/>
    </source>
</evidence>
<dbReference type="SUPFAM" id="SSF90112">
    <property type="entry name" value="Neurotransmitter-gated ion-channel transmembrane pore"/>
    <property type="match status" value="2"/>
</dbReference>
<sequence length="1013" mass="116864">MEDEDRLVIDMFHNYNHLIRPVQYVNSTPVIVEFGIAMILLINVDEKNQIMQTNIWLTLKWNDFQFHWDPSDYGGITSVRVPQDKVWVPDIVLFNNADGNYEVSFRSNVNVESNGDVMWVPPAIYKSSCRIDVEYFPFDEQICMLIFGSWTYGPNEVQLSWYNNKEYVELNDYSYSGIWDVMDVPGQLAQNASKVVFNIVIRRKTLFYTVILIIPTVLMAFLSMMVFYLPAECSEKITLSISILLALVVFLLLVSKILPPTSDTIPLMAKYLLLTFVLNIITIMVTVVIINVYFRSARTHTMPQPARRFFLRLLPHLLMMKRPERIPIFNGYFVEEYCASDIFDASLIMPSMPATIVPFMRFIENTTESQRHQVRAAKAHHHKNCDKWSKLAQRWSTRRNRAMPERLPMNELRSPISNNNNLQNEVPSNADGCNLSSAERISHELKTTIESIAFIAEHMKAEMADKKERDDWKYLSMVIDRLLLVTFFGITLGVLGSEDEERLITDLFRGYNHLVRPVHNVSSRPIEIAFSLAMVLLINVDEKNQIMQTNVWPTMRWIDYQMRWDPREYANIQTIRVPPDKVWLPDIVLFNNADGNYEVSFYSNVVVEHTGDMLWVPPAIYKSSCTIDVEFFPFDEQTCAMIFGSWTFNKDEASGYVTSSEAFIDDYHLYSSIFGAAPSIHSLVPPEHTNALFTIDMGVLMVTINYLTGKRQVELNDYSPSGIWDVMDVPGELIQSKSKIAYQIRIRSMMVFYLPAEASEKITLAISILLALVVFLLLVSKILPPTSSTIPLMAKYLLMTFVMNIITILRPDMEETHRQHHINKAKRRRKRGGINRASNIGDAIFRKYEPGEFIEMSHTKVHHPYCSVRRIPAEEATSLLDARGGEMRKDRADVHTEIATNECKENENRNMEDIFNENDSPLRMPLGVEALRAIDAIEYITDHLRRENRFKRIQDEWKYVAMVIDRLLLYVFFAVTAGGTMGILFSAPNVFEYVNQTAVIEMLQKSAEAEMQP</sequence>
<dbReference type="CDD" id="cd19032">
    <property type="entry name" value="LGIC_ECD_nAChR_proto_beta-like"/>
    <property type="match status" value="1"/>
</dbReference>
<keyword evidence="2 17" id="KW-0813">Transport</keyword>
<feature type="domain" description="Neurotransmitter-gated ion-channel ligand-binding" evidence="18">
    <location>
        <begin position="500"/>
        <end position="659"/>
    </location>
</feature>
<keyword evidence="5" id="KW-0732">Signal</keyword>
<protein>
    <submittedName>
        <fullName evidence="21">Uncharacterized protein</fullName>
    </submittedName>
</protein>
<evidence type="ECO:0000256" key="10">
    <source>
        <dbReference type="ARBA" id="ARBA00023157"/>
    </source>
</evidence>
<evidence type="ECO:0000256" key="14">
    <source>
        <dbReference type="ARBA" id="ARBA00023286"/>
    </source>
</evidence>
<evidence type="ECO:0000256" key="7">
    <source>
        <dbReference type="ARBA" id="ARBA00023018"/>
    </source>
</evidence>
<dbReference type="GO" id="GO:0022848">
    <property type="term" value="F:acetylcholine-gated monoatomic cation-selective channel activity"/>
    <property type="evidence" value="ECO:0007669"/>
    <property type="project" value="InterPro"/>
</dbReference>
<dbReference type="AlphaFoldDB" id="A0A9J2P975"/>
<keyword evidence="11" id="KW-0675">Receptor</keyword>
<dbReference type="InterPro" id="IPR006202">
    <property type="entry name" value="Neur_chan_lig-bd"/>
</dbReference>
<keyword evidence="12" id="KW-0325">Glycoprotein</keyword>
<comment type="subcellular location">
    <subcellularLocation>
        <location evidence="16">Postsynaptic cell membrane</location>
        <topology evidence="16">Multi-pass membrane protein</topology>
    </subcellularLocation>
</comment>
<dbReference type="FunFam" id="1.20.58.390:FF:000035">
    <property type="entry name" value="Acetylcholine receptor subunit beta-like 1"/>
    <property type="match status" value="1"/>
</dbReference>
<feature type="transmembrane region" description="Helical" evidence="17">
    <location>
        <begin position="206"/>
        <end position="229"/>
    </location>
</feature>
<dbReference type="InterPro" id="IPR006201">
    <property type="entry name" value="Neur_channel"/>
</dbReference>
<dbReference type="Proteomes" id="UP000036681">
    <property type="component" value="Unplaced"/>
</dbReference>
<dbReference type="Gene3D" id="2.70.170.10">
    <property type="entry name" value="Neurotransmitter-gated ion-channel ligand-binding domain"/>
    <property type="match status" value="2"/>
</dbReference>
<keyword evidence="4 17" id="KW-0812">Transmembrane</keyword>
<dbReference type="Pfam" id="PF02932">
    <property type="entry name" value="Neur_chan_memb"/>
    <property type="match status" value="2"/>
</dbReference>
<dbReference type="SUPFAM" id="SSF63712">
    <property type="entry name" value="Nicotinic receptor ligand binding domain-like"/>
    <property type="match status" value="2"/>
</dbReference>
<dbReference type="PANTHER" id="PTHR18945">
    <property type="entry name" value="NEUROTRANSMITTER GATED ION CHANNEL"/>
    <property type="match status" value="1"/>
</dbReference>
<evidence type="ECO:0000256" key="16">
    <source>
        <dbReference type="ARBA" id="ARBA00034104"/>
    </source>
</evidence>
<name>A0A9J2P975_ASCLU</name>
<evidence type="ECO:0000256" key="9">
    <source>
        <dbReference type="ARBA" id="ARBA00023136"/>
    </source>
</evidence>
<dbReference type="CDD" id="cd19064">
    <property type="entry name" value="LGIC_TM_nAChR"/>
    <property type="match status" value="1"/>
</dbReference>
<evidence type="ECO:0000313" key="20">
    <source>
        <dbReference type="Proteomes" id="UP000036681"/>
    </source>
</evidence>
<feature type="domain" description="Neurotransmitter-gated ion-channel ligand-binding" evidence="18">
    <location>
        <begin position="4"/>
        <end position="205"/>
    </location>
</feature>
<dbReference type="FunFam" id="1.20.58.390:FF:000038">
    <property type="entry name" value="Acetylcholine receptor subunit beta-like 1"/>
    <property type="match status" value="2"/>
</dbReference>
<proteinExistence type="inferred from homology"/>
<evidence type="ECO:0000256" key="1">
    <source>
        <dbReference type="ARBA" id="ARBA00009237"/>
    </source>
</evidence>
<dbReference type="InterPro" id="IPR036719">
    <property type="entry name" value="Neuro-gated_channel_TM_sf"/>
</dbReference>